<gene>
    <name evidence="2" type="ORF">ACE1B6_14365</name>
</gene>
<dbReference type="Proteomes" id="UP001576776">
    <property type="component" value="Unassembled WGS sequence"/>
</dbReference>
<organism evidence="2 3">
    <name type="scientific">Floridaenema fluviatile BLCC-F154</name>
    <dbReference type="NCBI Taxonomy" id="3153640"/>
    <lineage>
        <taxon>Bacteria</taxon>
        <taxon>Bacillati</taxon>
        <taxon>Cyanobacteriota</taxon>
        <taxon>Cyanophyceae</taxon>
        <taxon>Oscillatoriophycideae</taxon>
        <taxon>Aerosakkonematales</taxon>
        <taxon>Aerosakkonemataceae</taxon>
        <taxon>Floridanema</taxon>
        <taxon>Floridanema fluviatile</taxon>
    </lineage>
</organism>
<keyword evidence="1" id="KW-0472">Membrane</keyword>
<name>A0ABV4YC85_9CYAN</name>
<reference evidence="2 3" key="1">
    <citation type="submission" date="2024-09" db="EMBL/GenBank/DDBJ databases">
        <title>Floridaenema gen nov. (Aerosakkonemataceae, Aerosakkonematales ord. nov., Cyanobacteria) from benthic tropical and subtropical fresh waters, with the description of four new species.</title>
        <authorList>
            <person name="Moretto J.A."/>
            <person name="Berthold D.E."/>
            <person name="Lefler F.W."/>
            <person name="Huang I.-S."/>
            <person name="Laughinghouse H. IV."/>
        </authorList>
    </citation>
    <scope>NUCLEOTIDE SEQUENCE [LARGE SCALE GENOMIC DNA]</scope>
    <source>
        <strain evidence="2 3">BLCC-F154</strain>
    </source>
</reference>
<comment type="caution">
    <text evidence="2">The sequence shown here is derived from an EMBL/GenBank/DDBJ whole genome shotgun (WGS) entry which is preliminary data.</text>
</comment>
<keyword evidence="1" id="KW-0812">Transmembrane</keyword>
<dbReference type="InterPro" id="IPR009793">
    <property type="entry name" value="DUF1361"/>
</dbReference>
<protein>
    <submittedName>
        <fullName evidence="2">DUF1361 domain-containing protein</fullName>
    </submittedName>
</protein>
<evidence type="ECO:0000313" key="2">
    <source>
        <dbReference type="EMBL" id="MFB2936431.1"/>
    </source>
</evidence>
<keyword evidence="1" id="KW-1133">Transmembrane helix</keyword>
<accession>A0ABV4YC85</accession>
<dbReference type="RefSeq" id="WP_413257922.1">
    <property type="nucleotide sequence ID" value="NZ_JBHFNS010000057.1"/>
</dbReference>
<evidence type="ECO:0000313" key="3">
    <source>
        <dbReference type="Proteomes" id="UP001576776"/>
    </source>
</evidence>
<dbReference type="EMBL" id="JBHFNS010000057">
    <property type="protein sequence ID" value="MFB2936431.1"/>
    <property type="molecule type" value="Genomic_DNA"/>
</dbReference>
<feature type="transmembrane region" description="Helical" evidence="1">
    <location>
        <begin position="175"/>
        <end position="201"/>
    </location>
</feature>
<feature type="transmembrane region" description="Helical" evidence="1">
    <location>
        <begin position="48"/>
        <end position="67"/>
    </location>
</feature>
<feature type="transmembrane region" description="Helical" evidence="1">
    <location>
        <begin position="125"/>
        <end position="144"/>
    </location>
</feature>
<feature type="transmembrane region" description="Helical" evidence="1">
    <location>
        <begin position="20"/>
        <end position="39"/>
    </location>
</feature>
<keyword evidence="3" id="KW-1185">Reference proteome</keyword>
<dbReference type="Pfam" id="PF07099">
    <property type="entry name" value="DUF1361"/>
    <property type="match status" value="1"/>
</dbReference>
<evidence type="ECO:0000256" key="1">
    <source>
        <dbReference type="SAM" id="Phobius"/>
    </source>
</evidence>
<sequence>MRSQLYQTKEAFSGGIYSGWIAWNLFLAFIPLVLSFWLFRRKSNYRSYIWWIGFAVYFAFLPNAPYLLTDIIHLIRGIREGFSAWIITLIFIPLHFFAIIAGTEAYVISLINQGNYVKRQLSSKWVIWSELITHALCAVGIYMGRFQRFNSWDLVTDPDNVLLTTINDLTSKRPILVMFITFVVLTVIYWTMKQITLGLVMRIRYLRLKRKLKNQRVAEKI</sequence>
<proteinExistence type="predicted"/>
<feature type="transmembrane region" description="Helical" evidence="1">
    <location>
        <begin position="82"/>
        <end position="104"/>
    </location>
</feature>